<dbReference type="InterPro" id="IPR050647">
    <property type="entry name" value="Plant_LRR-RLKs"/>
</dbReference>
<keyword evidence="11 17" id="KW-0547">Nucleotide-binding</keyword>
<feature type="chain" id="PRO_5016396740" description="Protein kinase domain-containing protein" evidence="19">
    <location>
        <begin position="20"/>
        <end position="1017"/>
    </location>
</feature>
<evidence type="ECO:0000256" key="11">
    <source>
        <dbReference type="ARBA" id="ARBA00022741"/>
    </source>
</evidence>
<dbReference type="SMART" id="SM00220">
    <property type="entry name" value="S_TKc"/>
    <property type="match status" value="1"/>
</dbReference>
<dbReference type="Pfam" id="PF08263">
    <property type="entry name" value="LRRNT_2"/>
    <property type="match status" value="1"/>
</dbReference>
<keyword evidence="14 18" id="KW-1133">Transmembrane helix</keyword>
<dbReference type="Gene3D" id="1.10.510.10">
    <property type="entry name" value="Transferase(Phosphotransferase) domain 1"/>
    <property type="match status" value="1"/>
</dbReference>
<dbReference type="FunFam" id="3.80.10.10:FF:000095">
    <property type="entry name" value="LRR receptor-like serine/threonine-protein kinase GSO1"/>
    <property type="match status" value="1"/>
</dbReference>
<dbReference type="Gene3D" id="3.80.10.10">
    <property type="entry name" value="Ribonuclease Inhibitor"/>
    <property type="match status" value="5"/>
</dbReference>
<dbReference type="FunFam" id="3.80.10.10:FF:000383">
    <property type="entry name" value="Leucine-rich repeat receptor protein kinase EMS1"/>
    <property type="match status" value="1"/>
</dbReference>
<feature type="signal peptide" evidence="19">
    <location>
        <begin position="1"/>
        <end position="19"/>
    </location>
</feature>
<dbReference type="InterPro" id="IPR008271">
    <property type="entry name" value="Ser/Thr_kinase_AS"/>
</dbReference>
<dbReference type="FunFam" id="3.80.10.10:FF:000041">
    <property type="entry name" value="LRR receptor-like serine/threonine-protein kinase ERECTA"/>
    <property type="match status" value="1"/>
</dbReference>
<dbReference type="InterPro" id="IPR013210">
    <property type="entry name" value="LRR_N_plant-typ"/>
</dbReference>
<comment type="caution">
    <text evidence="21">The sequence shown here is derived from an EMBL/GenBank/DDBJ whole genome shotgun (WGS) entry which is preliminary data.</text>
</comment>
<keyword evidence="13 17" id="KW-0067">ATP-binding</keyword>
<evidence type="ECO:0000256" key="8">
    <source>
        <dbReference type="ARBA" id="ARBA00022692"/>
    </source>
</evidence>
<dbReference type="Gene3D" id="3.30.200.20">
    <property type="entry name" value="Phosphorylase Kinase, domain 1"/>
    <property type="match status" value="1"/>
</dbReference>
<sequence length="1017" mass="112162">MSKLTPPFLLLILIPVLSALPFQGNSQAINGGSSQERSILLDIKRHFSDPSSLSHWTTQSRDHCTWPEITCSGGSVTGLRLVYLMLNQTIPPSICDLENLTALDLNHNLIPGGFPASLYKCSNLEFLDLSYNDFNGSISGDFGRLSSSLRTLNLSANSFIDSIPPAIGGLKELRELHLAMSFNSGSLPPEIGELLNLEVLDLNDNPFSPQEIPPSITNLKNLRILWVRNANLVGEIPEKISNMTAMEFLDLSRNSLSGHIPIDTFLLKNLTNIYLTANRLRGPIPASIEALNLNSIDLSNNSLTGRIPKDFGRLTKLEVLVLFQNQLSGEIPGSIGQLPGLRDVRLFANGLSGRIPPDFGKFSKLQTFDISTNNLEGSLPEGLCDNKVLSSLIAFDNNLTGEIPKSLGDCDSLFILRVEKNRLSGRIPDGLWTCRNLSKLFVNDNFFTGELPPKAGSSLSQVEISKNRFSGGIPAGVSSWTNLVNFKAGNNLLTGEIPQELTVLPELSVLWLDGNQLSGSLPQKIASWKSLTSLKCNRNQLSGEIPSALGLLLNLNDLDLSGNELSGQIPPEIGQLRLSSLNLSSNLLSGRIPGQLENAAFDKSFLNNADLCSTQPSFGLRICKPKTKKPDGESIRVIAILGSIAAALFLAAILSILLVLRKNKKRKERIVVPNWKLTPFHKLSFNESNILSNLTENNAIGSGASGEVYLVDLHRTGEKVAVKRIWNAQKMDQKLEKEFEAEVKILGTIRHYNIVKLLCGISSEESKLLVYEYMENRSLDLWLHAKRRSSGLPHHRVLQWPTRLHIAIGAAQGLCYLHHNCSPPILHRDVKTSNVLLDSEFNAKMADFGLARMLIKHGEPNTVSTVVGSFGYIAPEYAQKSKVDEKIDVYSFGVILLELVTGREPNDGSEELCLADWAWQHVQGRKPIADAIDADVKKPQYMKEMEDVFKLGVFCTATLPSARPTMKEVLQILLRHRQVAGDGKMNRGSERDASPLLRYSRSERIMGREDDEYVSIV</sequence>
<dbReference type="SUPFAM" id="SSF52058">
    <property type="entry name" value="L domain-like"/>
    <property type="match status" value="1"/>
</dbReference>
<dbReference type="InterPro" id="IPR003591">
    <property type="entry name" value="Leu-rich_rpt_typical-subtyp"/>
</dbReference>
<dbReference type="InterPro" id="IPR017441">
    <property type="entry name" value="Protein_kinase_ATP_BS"/>
</dbReference>
<dbReference type="SMART" id="SM00369">
    <property type="entry name" value="LRR_TYP"/>
    <property type="match status" value="8"/>
</dbReference>
<evidence type="ECO:0000313" key="21">
    <source>
        <dbReference type="EMBL" id="RAL37173.1"/>
    </source>
</evidence>
<evidence type="ECO:0000256" key="19">
    <source>
        <dbReference type="SAM" id="SignalP"/>
    </source>
</evidence>
<evidence type="ECO:0000256" key="17">
    <source>
        <dbReference type="PROSITE-ProRule" id="PRU10141"/>
    </source>
</evidence>
<evidence type="ECO:0000256" key="16">
    <source>
        <dbReference type="ARBA" id="ARBA00023180"/>
    </source>
</evidence>
<feature type="binding site" evidence="17">
    <location>
        <position position="723"/>
    </location>
    <ligand>
        <name>ATP</name>
        <dbReference type="ChEBI" id="CHEBI:30616"/>
    </ligand>
</feature>
<dbReference type="GO" id="GO:0051707">
    <property type="term" value="P:response to other organism"/>
    <property type="evidence" value="ECO:0007669"/>
    <property type="project" value="UniProtKB-ARBA"/>
</dbReference>
<dbReference type="GO" id="GO:0033612">
    <property type="term" value="F:receptor serine/threonine kinase binding"/>
    <property type="evidence" value="ECO:0007669"/>
    <property type="project" value="TreeGrafter"/>
</dbReference>
<dbReference type="InterPro" id="IPR055414">
    <property type="entry name" value="LRR_R13L4/SHOC2-like"/>
</dbReference>
<evidence type="ECO:0000259" key="20">
    <source>
        <dbReference type="PROSITE" id="PS50011"/>
    </source>
</evidence>
<evidence type="ECO:0000256" key="13">
    <source>
        <dbReference type="ARBA" id="ARBA00022840"/>
    </source>
</evidence>
<dbReference type="InterPro" id="IPR032675">
    <property type="entry name" value="LRR_dom_sf"/>
</dbReference>
<keyword evidence="10" id="KW-0677">Repeat</keyword>
<protein>
    <recommendedName>
        <fullName evidence="20">Protein kinase domain-containing protein</fullName>
    </recommendedName>
</protein>
<evidence type="ECO:0000256" key="4">
    <source>
        <dbReference type="ARBA" id="ARBA00022475"/>
    </source>
</evidence>
<dbReference type="PRINTS" id="PR00019">
    <property type="entry name" value="LEURICHRPT"/>
</dbReference>
<organism evidence="21 22">
    <name type="scientific">Cuscuta australis</name>
    <dbReference type="NCBI Taxonomy" id="267555"/>
    <lineage>
        <taxon>Eukaryota</taxon>
        <taxon>Viridiplantae</taxon>
        <taxon>Streptophyta</taxon>
        <taxon>Embryophyta</taxon>
        <taxon>Tracheophyta</taxon>
        <taxon>Spermatophyta</taxon>
        <taxon>Magnoliopsida</taxon>
        <taxon>eudicotyledons</taxon>
        <taxon>Gunneridae</taxon>
        <taxon>Pentapetalae</taxon>
        <taxon>asterids</taxon>
        <taxon>lamiids</taxon>
        <taxon>Solanales</taxon>
        <taxon>Convolvulaceae</taxon>
        <taxon>Cuscuteae</taxon>
        <taxon>Cuscuta</taxon>
        <taxon>Cuscuta subgen. Grammica</taxon>
        <taxon>Cuscuta sect. Cleistogrammica</taxon>
    </lineage>
</organism>
<accession>A0A328CZX3</accession>
<dbReference type="GO" id="GO:0006952">
    <property type="term" value="P:defense response"/>
    <property type="evidence" value="ECO:0007669"/>
    <property type="project" value="UniProtKB-ARBA"/>
</dbReference>
<reference evidence="21 22" key="1">
    <citation type="submission" date="2018-06" db="EMBL/GenBank/DDBJ databases">
        <title>The Genome of Cuscuta australis (Dodder) Provides Insight into the Evolution of Plant Parasitism.</title>
        <authorList>
            <person name="Liu H."/>
        </authorList>
    </citation>
    <scope>NUCLEOTIDE SEQUENCE [LARGE SCALE GENOMIC DNA]</scope>
    <source>
        <strain evidence="22">cv. Yunnan</strain>
        <tissue evidence="21">Vines</tissue>
    </source>
</reference>
<evidence type="ECO:0000313" key="22">
    <source>
        <dbReference type="Proteomes" id="UP000249390"/>
    </source>
</evidence>
<keyword evidence="12" id="KW-0418">Kinase</keyword>
<dbReference type="CDD" id="cd14066">
    <property type="entry name" value="STKc_IRAK"/>
    <property type="match status" value="1"/>
</dbReference>
<dbReference type="FunFam" id="3.80.10.10:FF:000221">
    <property type="entry name" value="Leucine-rich repeat receptor-like protein kinase PXL1"/>
    <property type="match status" value="1"/>
</dbReference>
<dbReference type="SUPFAM" id="SSF56112">
    <property type="entry name" value="Protein kinase-like (PK-like)"/>
    <property type="match status" value="1"/>
</dbReference>
<evidence type="ECO:0000256" key="2">
    <source>
        <dbReference type="ARBA" id="ARBA00004236"/>
    </source>
</evidence>
<evidence type="ECO:0000256" key="3">
    <source>
        <dbReference type="ARBA" id="ARBA00008684"/>
    </source>
</evidence>
<evidence type="ECO:0000256" key="10">
    <source>
        <dbReference type="ARBA" id="ARBA00022737"/>
    </source>
</evidence>
<evidence type="ECO:0000256" key="15">
    <source>
        <dbReference type="ARBA" id="ARBA00023136"/>
    </source>
</evidence>
<dbReference type="GO" id="GO:0005886">
    <property type="term" value="C:plasma membrane"/>
    <property type="evidence" value="ECO:0007669"/>
    <property type="project" value="UniProtKB-SubCell"/>
</dbReference>
<keyword evidence="9 19" id="KW-0732">Signal</keyword>
<keyword evidence="15 18" id="KW-0472">Membrane</keyword>
<comment type="subcellular location">
    <subcellularLocation>
        <location evidence="2">Cell membrane</location>
    </subcellularLocation>
    <subcellularLocation>
        <location evidence="1">Membrane</location>
        <topology evidence="1">Single-pass membrane protein</topology>
    </subcellularLocation>
</comment>
<keyword evidence="8 18" id="KW-0812">Transmembrane</keyword>
<dbReference type="EMBL" id="NQVE01000217">
    <property type="protein sequence ID" value="RAL37173.1"/>
    <property type="molecule type" value="Genomic_DNA"/>
</dbReference>
<evidence type="ECO:0000256" key="7">
    <source>
        <dbReference type="ARBA" id="ARBA00022679"/>
    </source>
</evidence>
<dbReference type="PROSITE" id="PS00107">
    <property type="entry name" value="PROTEIN_KINASE_ATP"/>
    <property type="match status" value="1"/>
</dbReference>
<dbReference type="AlphaFoldDB" id="A0A328CZX3"/>
<dbReference type="GO" id="GO:0004672">
    <property type="term" value="F:protein kinase activity"/>
    <property type="evidence" value="ECO:0007669"/>
    <property type="project" value="InterPro"/>
</dbReference>
<dbReference type="Pfam" id="PF13855">
    <property type="entry name" value="LRR_8"/>
    <property type="match status" value="1"/>
</dbReference>
<evidence type="ECO:0000256" key="5">
    <source>
        <dbReference type="ARBA" id="ARBA00022553"/>
    </source>
</evidence>
<dbReference type="GO" id="GO:0005524">
    <property type="term" value="F:ATP binding"/>
    <property type="evidence" value="ECO:0007669"/>
    <property type="project" value="UniProtKB-UniRule"/>
</dbReference>
<proteinExistence type="inferred from homology"/>
<keyword evidence="4" id="KW-1003">Cell membrane</keyword>
<dbReference type="InterPro" id="IPR001611">
    <property type="entry name" value="Leu-rich_rpt"/>
</dbReference>
<keyword evidence="22" id="KW-1185">Reference proteome</keyword>
<evidence type="ECO:0000256" key="9">
    <source>
        <dbReference type="ARBA" id="ARBA00022729"/>
    </source>
</evidence>
<dbReference type="PROSITE" id="PS00108">
    <property type="entry name" value="PROTEIN_KINASE_ST"/>
    <property type="match status" value="1"/>
</dbReference>
<gene>
    <name evidence="21" type="ORF">DM860_004095</name>
</gene>
<dbReference type="PANTHER" id="PTHR48056">
    <property type="entry name" value="LRR RECEPTOR-LIKE SERINE/THREONINE-PROTEIN KINASE-RELATED"/>
    <property type="match status" value="1"/>
</dbReference>
<dbReference type="PROSITE" id="PS50011">
    <property type="entry name" value="PROTEIN_KINASE_DOM"/>
    <property type="match status" value="1"/>
</dbReference>
<dbReference type="PANTHER" id="PTHR48056:SF29">
    <property type="entry name" value="RECEPTOR-LIKE PROTEIN KINASE HSL1"/>
    <property type="match status" value="1"/>
</dbReference>
<keyword evidence="5" id="KW-0597">Phosphoprotein</keyword>
<dbReference type="SUPFAM" id="SSF52047">
    <property type="entry name" value="RNI-like"/>
    <property type="match status" value="1"/>
</dbReference>
<evidence type="ECO:0000256" key="14">
    <source>
        <dbReference type="ARBA" id="ARBA00022989"/>
    </source>
</evidence>
<dbReference type="FunFam" id="1.10.510.10:FF:000714">
    <property type="entry name" value="Kinase family with leucine-rich repeat domain-containing protein"/>
    <property type="match status" value="1"/>
</dbReference>
<dbReference type="Pfam" id="PF00069">
    <property type="entry name" value="Pkinase"/>
    <property type="match status" value="1"/>
</dbReference>
<dbReference type="FunFam" id="3.30.200.20:FF:000512">
    <property type="entry name" value="Receptor-like protein kinase HSL1"/>
    <property type="match status" value="1"/>
</dbReference>
<keyword evidence="7" id="KW-0808">Transferase</keyword>
<evidence type="ECO:0000256" key="6">
    <source>
        <dbReference type="ARBA" id="ARBA00022614"/>
    </source>
</evidence>
<name>A0A328CZX3_9ASTE</name>
<dbReference type="SMART" id="SM00365">
    <property type="entry name" value="LRR_SD22"/>
    <property type="match status" value="4"/>
</dbReference>
<dbReference type="InterPro" id="IPR000719">
    <property type="entry name" value="Prot_kinase_dom"/>
</dbReference>
<dbReference type="InterPro" id="IPR011009">
    <property type="entry name" value="Kinase-like_dom_sf"/>
</dbReference>
<feature type="transmembrane region" description="Helical" evidence="18">
    <location>
        <begin position="637"/>
        <end position="660"/>
    </location>
</feature>
<keyword evidence="16" id="KW-0325">Glycoprotein</keyword>
<comment type="similarity">
    <text evidence="3">Belongs to the protein kinase superfamily. Ser/Thr protein kinase family.</text>
</comment>
<dbReference type="Proteomes" id="UP000249390">
    <property type="component" value="Unassembled WGS sequence"/>
</dbReference>
<keyword evidence="6" id="KW-0433">Leucine-rich repeat</keyword>
<dbReference type="Pfam" id="PF00560">
    <property type="entry name" value="LRR_1"/>
    <property type="match status" value="4"/>
</dbReference>
<evidence type="ECO:0000256" key="12">
    <source>
        <dbReference type="ARBA" id="ARBA00022777"/>
    </source>
</evidence>
<dbReference type="Pfam" id="PF23598">
    <property type="entry name" value="LRR_14"/>
    <property type="match status" value="1"/>
</dbReference>
<evidence type="ECO:0000256" key="18">
    <source>
        <dbReference type="SAM" id="Phobius"/>
    </source>
</evidence>
<evidence type="ECO:0000256" key="1">
    <source>
        <dbReference type="ARBA" id="ARBA00004167"/>
    </source>
</evidence>
<feature type="domain" description="Protein kinase" evidence="20">
    <location>
        <begin position="694"/>
        <end position="979"/>
    </location>
</feature>